<proteinExistence type="predicted"/>
<evidence type="ECO:0000313" key="3">
    <source>
        <dbReference type="Proteomes" id="UP000010475"/>
    </source>
</evidence>
<feature type="domain" description="DUF6575" evidence="1">
    <location>
        <begin position="1"/>
        <end position="114"/>
    </location>
</feature>
<dbReference type="AlphaFoldDB" id="K9X2A4"/>
<dbReference type="KEGG" id="csg:Cylst_3750"/>
<gene>
    <name evidence="2" type="ORF">Cylst_3750</name>
</gene>
<dbReference type="EMBL" id="CP003642">
    <property type="protein sequence ID" value="AFZ25872.1"/>
    <property type="molecule type" value="Genomic_DNA"/>
</dbReference>
<dbReference type="Proteomes" id="UP000010475">
    <property type="component" value="Chromosome"/>
</dbReference>
<name>K9X2A4_9NOST</name>
<organism evidence="2 3">
    <name type="scientific">Cylindrospermum stagnale PCC 7417</name>
    <dbReference type="NCBI Taxonomy" id="56107"/>
    <lineage>
        <taxon>Bacteria</taxon>
        <taxon>Bacillati</taxon>
        <taxon>Cyanobacteriota</taxon>
        <taxon>Cyanophyceae</taxon>
        <taxon>Nostocales</taxon>
        <taxon>Nostocaceae</taxon>
        <taxon>Cylindrospermum</taxon>
    </lineage>
</organism>
<sequence>MNLLPQFPPLVNLEIIEVYEYYDGPCLFSCQNTSGEIFMAVWIDETKEFKTWLYIPMSQRRLGNIRSGNINLHDAFRSSEDGFVYKVIISYDASPDRLETIFSENLIGEWLPMSG</sequence>
<dbReference type="InterPro" id="IPR046482">
    <property type="entry name" value="DUF6575"/>
</dbReference>
<evidence type="ECO:0000259" key="1">
    <source>
        <dbReference type="Pfam" id="PF20215"/>
    </source>
</evidence>
<evidence type="ECO:0000313" key="2">
    <source>
        <dbReference type="EMBL" id="AFZ25872.1"/>
    </source>
</evidence>
<protein>
    <recommendedName>
        <fullName evidence="1">DUF6575 domain-containing protein</fullName>
    </recommendedName>
</protein>
<dbReference type="HOGENOM" id="CLU_2104958_0_0_3"/>
<dbReference type="eggNOG" id="ENOG50301B8">
    <property type="taxonomic scope" value="Bacteria"/>
</dbReference>
<dbReference type="RefSeq" id="WP_015209118.1">
    <property type="nucleotide sequence ID" value="NC_019757.1"/>
</dbReference>
<dbReference type="Pfam" id="PF20215">
    <property type="entry name" value="DUF6575"/>
    <property type="match status" value="1"/>
</dbReference>
<keyword evidence="3" id="KW-1185">Reference proteome</keyword>
<accession>K9X2A4</accession>
<dbReference type="OrthoDB" id="507999at2"/>
<reference evidence="2 3" key="1">
    <citation type="submission" date="2012-06" db="EMBL/GenBank/DDBJ databases">
        <title>Finished chromosome of genome of Cylindrospermum stagnale PCC 7417.</title>
        <authorList>
            <consortium name="US DOE Joint Genome Institute"/>
            <person name="Gugger M."/>
            <person name="Coursin T."/>
            <person name="Rippka R."/>
            <person name="Tandeau De Marsac N."/>
            <person name="Huntemann M."/>
            <person name="Wei C.-L."/>
            <person name="Han J."/>
            <person name="Detter J.C."/>
            <person name="Han C."/>
            <person name="Tapia R."/>
            <person name="Chen A."/>
            <person name="Kyrpides N."/>
            <person name="Mavromatis K."/>
            <person name="Markowitz V."/>
            <person name="Szeto E."/>
            <person name="Ivanova N."/>
            <person name="Pagani I."/>
            <person name="Pati A."/>
            <person name="Goodwin L."/>
            <person name="Nordberg H.P."/>
            <person name="Cantor M.N."/>
            <person name="Hua S.X."/>
            <person name="Woyke T."/>
            <person name="Kerfeld C.A."/>
        </authorList>
    </citation>
    <scope>NUCLEOTIDE SEQUENCE [LARGE SCALE GENOMIC DNA]</scope>
    <source>
        <strain evidence="2 3">PCC 7417</strain>
    </source>
</reference>